<dbReference type="GO" id="GO:0003755">
    <property type="term" value="F:peptidyl-prolyl cis-trans isomerase activity"/>
    <property type="evidence" value="ECO:0007669"/>
    <property type="project" value="UniProtKB-UniRule"/>
</dbReference>
<dbReference type="EC" id="5.2.1.8" evidence="10"/>
<evidence type="ECO:0000313" key="12">
    <source>
        <dbReference type="EMBL" id="OGI41717.1"/>
    </source>
</evidence>
<dbReference type="AlphaFoldDB" id="A0A1F6T9A9"/>
<evidence type="ECO:0000313" key="13">
    <source>
        <dbReference type="Proteomes" id="UP000178379"/>
    </source>
</evidence>
<reference evidence="12 13" key="1">
    <citation type="journal article" date="2016" name="Nat. Commun.">
        <title>Thousands of microbial genomes shed light on interconnected biogeochemical processes in an aquifer system.</title>
        <authorList>
            <person name="Anantharaman K."/>
            <person name="Brown C.T."/>
            <person name="Hug L.A."/>
            <person name="Sharon I."/>
            <person name="Castelle C.J."/>
            <person name="Probst A.J."/>
            <person name="Thomas B.C."/>
            <person name="Singh A."/>
            <person name="Wilkins M.J."/>
            <person name="Karaoz U."/>
            <person name="Brodie E.L."/>
            <person name="Williams K.H."/>
            <person name="Hubbard S.S."/>
            <person name="Banfield J.F."/>
        </authorList>
    </citation>
    <scope>NUCLEOTIDE SEQUENCE [LARGE SCALE GENOMIC DNA]</scope>
</reference>
<dbReference type="InterPro" id="IPR046357">
    <property type="entry name" value="PPIase_dom_sf"/>
</dbReference>
<keyword evidence="7 9" id="KW-0413">Isomerase</keyword>
<comment type="function">
    <text evidence="8">Also involved in hydrogenase metallocenter assembly, probably by participating in the nickel insertion step. This function in hydrogenase biosynthesis requires chaperone activity and the presence of the metal-binding domain, but not PPIase activity.</text>
</comment>
<dbReference type="GO" id="GO:0042026">
    <property type="term" value="P:protein refolding"/>
    <property type="evidence" value="ECO:0007669"/>
    <property type="project" value="UniProtKB-ARBA"/>
</dbReference>
<evidence type="ECO:0000256" key="3">
    <source>
        <dbReference type="ARBA" id="ARBA00006577"/>
    </source>
</evidence>
<evidence type="ECO:0000256" key="7">
    <source>
        <dbReference type="ARBA" id="ARBA00023235"/>
    </source>
</evidence>
<evidence type="ECO:0000259" key="11">
    <source>
        <dbReference type="PROSITE" id="PS50059"/>
    </source>
</evidence>
<dbReference type="InterPro" id="IPR001179">
    <property type="entry name" value="PPIase_FKBP_dom"/>
</dbReference>
<evidence type="ECO:0000256" key="10">
    <source>
        <dbReference type="RuleBase" id="RU003915"/>
    </source>
</evidence>
<proteinExistence type="inferred from homology"/>
<dbReference type="PANTHER" id="PTHR47861">
    <property type="entry name" value="FKBP-TYPE PEPTIDYL-PROLYL CIS-TRANS ISOMERASE SLYD"/>
    <property type="match status" value="1"/>
</dbReference>
<evidence type="ECO:0000256" key="1">
    <source>
        <dbReference type="ARBA" id="ARBA00000971"/>
    </source>
</evidence>
<dbReference type="SUPFAM" id="SSF54534">
    <property type="entry name" value="FKBP-like"/>
    <property type="match status" value="1"/>
</dbReference>
<dbReference type="Proteomes" id="UP000178379">
    <property type="component" value="Unassembled WGS sequence"/>
</dbReference>
<evidence type="ECO:0000256" key="8">
    <source>
        <dbReference type="ARBA" id="ARBA00037071"/>
    </source>
</evidence>
<keyword evidence="5 9" id="KW-0697">Rotamase</keyword>
<name>A0A1F6T9A9_9PROT</name>
<keyword evidence="6" id="KW-0143">Chaperone</keyword>
<evidence type="ECO:0000256" key="6">
    <source>
        <dbReference type="ARBA" id="ARBA00023186"/>
    </source>
</evidence>
<evidence type="ECO:0000256" key="2">
    <source>
        <dbReference type="ARBA" id="ARBA00004496"/>
    </source>
</evidence>
<dbReference type="PANTHER" id="PTHR47861:SF3">
    <property type="entry name" value="FKBP-TYPE PEPTIDYL-PROLYL CIS-TRANS ISOMERASE SLYD"/>
    <property type="match status" value="1"/>
</dbReference>
<protein>
    <recommendedName>
        <fullName evidence="10">Peptidyl-prolyl cis-trans isomerase</fullName>
        <ecNumber evidence="10">5.2.1.8</ecNumber>
    </recommendedName>
</protein>
<comment type="catalytic activity">
    <reaction evidence="1 9 10">
        <text>[protein]-peptidylproline (omega=180) = [protein]-peptidylproline (omega=0)</text>
        <dbReference type="Rhea" id="RHEA:16237"/>
        <dbReference type="Rhea" id="RHEA-COMP:10747"/>
        <dbReference type="Rhea" id="RHEA-COMP:10748"/>
        <dbReference type="ChEBI" id="CHEBI:83833"/>
        <dbReference type="ChEBI" id="CHEBI:83834"/>
        <dbReference type="EC" id="5.2.1.8"/>
    </reaction>
</comment>
<dbReference type="EMBL" id="MFSQ01000001">
    <property type="protein sequence ID" value="OGI41717.1"/>
    <property type="molecule type" value="Genomic_DNA"/>
</dbReference>
<organism evidence="12 13">
    <name type="scientific">Candidatus Muproteobacteria bacterium RBG_16_62_13</name>
    <dbReference type="NCBI Taxonomy" id="1817756"/>
    <lineage>
        <taxon>Bacteria</taxon>
        <taxon>Pseudomonadati</taxon>
        <taxon>Pseudomonadota</taxon>
        <taxon>Candidatus Muproteobacteria</taxon>
    </lineage>
</organism>
<dbReference type="Gene3D" id="3.10.50.40">
    <property type="match status" value="1"/>
</dbReference>
<dbReference type="PROSITE" id="PS50059">
    <property type="entry name" value="FKBP_PPIASE"/>
    <property type="match status" value="1"/>
</dbReference>
<dbReference type="Gene3D" id="2.40.10.330">
    <property type="match status" value="1"/>
</dbReference>
<dbReference type="STRING" id="1817756.A2140_05540"/>
<evidence type="ECO:0000256" key="4">
    <source>
        <dbReference type="ARBA" id="ARBA00022490"/>
    </source>
</evidence>
<accession>A0A1F6T9A9</accession>
<comment type="subcellular location">
    <subcellularLocation>
        <location evidence="2">Cytoplasm</location>
    </subcellularLocation>
</comment>
<keyword evidence="4" id="KW-0963">Cytoplasm</keyword>
<evidence type="ECO:0000256" key="5">
    <source>
        <dbReference type="ARBA" id="ARBA00023110"/>
    </source>
</evidence>
<dbReference type="InterPro" id="IPR048261">
    <property type="entry name" value="SlpA/SlyD-like_ins_sf"/>
</dbReference>
<comment type="similarity">
    <text evidence="3 10">Belongs to the FKBP-type PPIase family.</text>
</comment>
<dbReference type="Pfam" id="PF00254">
    <property type="entry name" value="FKBP_C"/>
    <property type="match status" value="1"/>
</dbReference>
<sequence>MKIECGSRVVFHYRLLFTNGRLVEETPENQPLAITLGESDLLPSFEDRLLGLEPGEEQRFEIPCLDAYGLHDAENSQVMPRTDFPPDMKLEPGQVVGFASPDGEEATGIVTAVTENEVTVNFSHPLAGHDLVFEVRILEVKPSTLPDK</sequence>
<gene>
    <name evidence="12" type="ORF">A2140_05540</name>
</gene>
<dbReference type="GO" id="GO:0005737">
    <property type="term" value="C:cytoplasm"/>
    <property type="evidence" value="ECO:0007669"/>
    <property type="project" value="UniProtKB-SubCell"/>
</dbReference>
<comment type="caution">
    <text evidence="12">The sequence shown here is derived from an EMBL/GenBank/DDBJ whole genome shotgun (WGS) entry which is preliminary data.</text>
</comment>
<evidence type="ECO:0000256" key="9">
    <source>
        <dbReference type="PROSITE-ProRule" id="PRU00277"/>
    </source>
</evidence>
<feature type="domain" description="PPIase FKBP-type" evidence="11">
    <location>
        <begin position="6"/>
        <end position="90"/>
    </location>
</feature>